<evidence type="ECO:0000313" key="2">
    <source>
        <dbReference type="Proteomes" id="UP000321907"/>
    </source>
</evidence>
<dbReference type="AlphaFoldDB" id="A0A5C7FTZ4"/>
<dbReference type="OrthoDB" id="9786191at2"/>
<proteinExistence type="predicted"/>
<sequence>MLFSCPYLQFSHLFGWPLTFKGTFLMRNIWLFCLLICAVLCFDACTKDALAEPVAVTCEDDTPTYEDDIREIVERTCAYSGCHLGGAPGIYDSYDGLLNHLENGRFRQRVISSRSDPTLGMPPDYSPDGRATSLTPDELLIITCWLDAGFPE</sequence>
<organism evidence="1 2">
    <name type="scientific">Neolewinella aurantiaca</name>
    <dbReference type="NCBI Taxonomy" id="2602767"/>
    <lineage>
        <taxon>Bacteria</taxon>
        <taxon>Pseudomonadati</taxon>
        <taxon>Bacteroidota</taxon>
        <taxon>Saprospiria</taxon>
        <taxon>Saprospirales</taxon>
        <taxon>Lewinellaceae</taxon>
        <taxon>Neolewinella</taxon>
    </lineage>
</organism>
<dbReference type="Proteomes" id="UP000321907">
    <property type="component" value="Unassembled WGS sequence"/>
</dbReference>
<comment type="caution">
    <text evidence="1">The sequence shown here is derived from an EMBL/GenBank/DDBJ whole genome shotgun (WGS) entry which is preliminary data.</text>
</comment>
<gene>
    <name evidence="1" type="ORF">FUA23_08585</name>
</gene>
<reference evidence="1 2" key="1">
    <citation type="submission" date="2019-08" db="EMBL/GenBank/DDBJ databases">
        <title>Lewinella sp. strain SSH13 Genome sequencing and assembly.</title>
        <authorList>
            <person name="Kim I."/>
        </authorList>
    </citation>
    <scope>NUCLEOTIDE SEQUENCE [LARGE SCALE GENOMIC DNA]</scope>
    <source>
        <strain evidence="1 2">SSH13</strain>
    </source>
</reference>
<dbReference type="EMBL" id="VOXD01000010">
    <property type="protein sequence ID" value="TXF89999.1"/>
    <property type="molecule type" value="Genomic_DNA"/>
</dbReference>
<accession>A0A5C7FTZ4</accession>
<name>A0A5C7FTZ4_9BACT</name>
<keyword evidence="2" id="KW-1185">Reference proteome</keyword>
<protein>
    <recommendedName>
        <fullName evidence="3">Cytochrome C Planctomycete-type domain-containing protein</fullName>
    </recommendedName>
</protein>
<evidence type="ECO:0000313" key="1">
    <source>
        <dbReference type="EMBL" id="TXF89999.1"/>
    </source>
</evidence>
<evidence type="ECO:0008006" key="3">
    <source>
        <dbReference type="Google" id="ProtNLM"/>
    </source>
</evidence>